<keyword evidence="4" id="KW-0378">Hydrolase</keyword>
<dbReference type="InterPro" id="IPR031704">
    <property type="entry name" value="Glyco_hydro_36_N"/>
</dbReference>
<dbReference type="InterPro" id="IPR038417">
    <property type="entry name" value="Alpga-gal_N_sf"/>
</dbReference>
<dbReference type="Pfam" id="PF02065">
    <property type="entry name" value="Melibiase"/>
    <property type="match status" value="1"/>
</dbReference>
<feature type="domain" description="Glycosyl hydrolase family 36 N-terminal" evidence="3">
    <location>
        <begin position="2"/>
        <end position="77"/>
    </location>
</feature>
<dbReference type="Proteomes" id="UP001519887">
    <property type="component" value="Unassembled WGS sequence"/>
</dbReference>
<evidence type="ECO:0000256" key="2">
    <source>
        <dbReference type="ARBA" id="ARBA00012755"/>
    </source>
</evidence>
<dbReference type="PRINTS" id="PR00743">
    <property type="entry name" value="GLHYDRLASE36"/>
</dbReference>
<evidence type="ECO:0000256" key="1">
    <source>
        <dbReference type="ARBA" id="ARBA00001255"/>
    </source>
</evidence>
<feature type="non-terminal residue" evidence="4">
    <location>
        <position position="1"/>
    </location>
</feature>
<dbReference type="EC" id="3.2.1.22" evidence="2"/>
<gene>
    <name evidence="4" type="ORF">K0U00_49030</name>
</gene>
<proteinExistence type="predicted"/>
<dbReference type="InterPro" id="IPR002252">
    <property type="entry name" value="Glyco_hydro_36"/>
</dbReference>
<comment type="catalytic activity">
    <reaction evidence="1">
        <text>Hydrolysis of terminal, non-reducing alpha-D-galactose residues in alpha-D-galactosides, including galactose oligosaccharides, galactomannans and galactolipids.</text>
        <dbReference type="EC" id="3.2.1.22"/>
    </reaction>
</comment>
<name>A0ABS7CM86_9BACL</name>
<dbReference type="EMBL" id="JAHZIK010003503">
    <property type="protein sequence ID" value="MBW7462023.1"/>
    <property type="molecule type" value="Genomic_DNA"/>
</dbReference>
<accession>A0ABS7CM86</accession>
<dbReference type="Pfam" id="PF16875">
    <property type="entry name" value="Glyco_hydro_36N"/>
    <property type="match status" value="1"/>
</dbReference>
<keyword evidence="4" id="KW-0326">Glycosidase</keyword>
<reference evidence="4 5" key="1">
    <citation type="submission" date="2021-07" db="EMBL/GenBank/DDBJ databases">
        <title>Paenibacillus radiodurans sp. nov., isolated from the southeastern edge of Tengger Desert.</title>
        <authorList>
            <person name="Zhang G."/>
        </authorList>
    </citation>
    <scope>NUCLEOTIDE SEQUENCE [LARGE SCALE GENOMIC DNA]</scope>
    <source>
        <strain evidence="4 5">CCM 7311</strain>
    </source>
</reference>
<protein>
    <recommendedName>
        <fullName evidence="2">alpha-galactosidase</fullName>
        <ecNumber evidence="2">3.2.1.22</ecNumber>
    </recommendedName>
</protein>
<dbReference type="GO" id="GO:0004557">
    <property type="term" value="F:alpha-galactosidase activity"/>
    <property type="evidence" value="ECO:0007669"/>
    <property type="project" value="UniProtKB-EC"/>
</dbReference>
<organism evidence="4 5">
    <name type="scientific">Paenibacillus sepulcri</name>
    <dbReference type="NCBI Taxonomy" id="359917"/>
    <lineage>
        <taxon>Bacteria</taxon>
        <taxon>Bacillati</taxon>
        <taxon>Bacillota</taxon>
        <taxon>Bacilli</taxon>
        <taxon>Bacillales</taxon>
        <taxon>Paenibacillaceae</taxon>
        <taxon>Paenibacillus</taxon>
    </lineage>
</organism>
<evidence type="ECO:0000313" key="4">
    <source>
        <dbReference type="EMBL" id="MBW7462023.1"/>
    </source>
</evidence>
<evidence type="ECO:0000259" key="3">
    <source>
        <dbReference type="Pfam" id="PF16875"/>
    </source>
</evidence>
<evidence type="ECO:0000313" key="5">
    <source>
        <dbReference type="Proteomes" id="UP001519887"/>
    </source>
</evidence>
<dbReference type="Gene3D" id="2.70.98.60">
    <property type="entry name" value="alpha-galactosidase from lactobacil brevis"/>
    <property type="match status" value="1"/>
</dbReference>
<feature type="non-terminal residue" evidence="4">
    <location>
        <position position="132"/>
    </location>
</feature>
<sequence>ALVPGTQSVESRRGSSSHMHNPFFALLSKDAVEDQGEVYGFSLVYSGSFVGGVEVDQFHTARAYLGINPFDFSWLLEPGEAFQTPEAVMVFSAEGLGAMSRTYHELYRTKLCRGAYRDAARPILVNNWEATY</sequence>
<keyword evidence="5" id="KW-1185">Reference proteome</keyword>
<comment type="caution">
    <text evidence="4">The sequence shown here is derived from an EMBL/GenBank/DDBJ whole genome shotgun (WGS) entry which is preliminary data.</text>
</comment>